<dbReference type="Gene3D" id="1.20.1250.20">
    <property type="entry name" value="MFS general substrate transporter like domains"/>
    <property type="match status" value="1"/>
</dbReference>
<keyword evidence="11" id="KW-1185">Reference proteome</keyword>
<sequence length="454" mass="47309">MSKSESSYKPGRVIWAALVIALGGLLFGYDTGVISGALPSMTGYFELSDLSSGVVVSALVVGAAVGALTSGRMSDRFGRRPVLLSASAIFIVGAILAAVSVSVPMIVAARIIIGFGVGVASSIVPVFISELAPAHLRGRLVALNQLMIVSGIMLAYLSNYALHGVSDDWRWMVGLAVVPSVLFGIGILSLDESPRWLALNGQTDRAREVLRKFRPADDVMTELADIQRTEESASAEEGWGGLRDPALRRVLVAGIGLQILGQLTGVNAVVYYAPSIFEGAGLGASSALLATVGVGVVNLVFTVIGMALVDKVGRTKLLGVCTIFTVLSLAVFAFLLANGAPSGAASVVGVACVFIYIASVATGLDVVVFIIPSELYPLRVRGTAMSLTIGVNWTMSFIVSLTFLSIFNALGGAVTFGIYALVALALVVFAFTVIPETKGKSLEEIEREFSGGAR</sequence>
<keyword evidence="5 8" id="KW-1133">Transmembrane helix</keyword>
<comment type="similarity">
    <text evidence="2 7">Belongs to the major facilitator superfamily. Sugar transporter (TC 2.A.1.1) family.</text>
</comment>
<feature type="transmembrane region" description="Helical" evidence="8">
    <location>
        <begin position="413"/>
        <end position="434"/>
    </location>
</feature>
<feature type="transmembrane region" description="Helical" evidence="8">
    <location>
        <begin position="285"/>
        <end position="309"/>
    </location>
</feature>
<evidence type="ECO:0000256" key="2">
    <source>
        <dbReference type="ARBA" id="ARBA00010992"/>
    </source>
</evidence>
<name>A0A7K0J5T9_9ACTN</name>
<feature type="transmembrane region" description="Helical" evidence="8">
    <location>
        <begin position="169"/>
        <end position="190"/>
    </location>
</feature>
<feature type="transmembrane region" description="Helical" evidence="8">
    <location>
        <begin position="383"/>
        <end position="407"/>
    </location>
</feature>
<evidence type="ECO:0000259" key="9">
    <source>
        <dbReference type="PROSITE" id="PS50850"/>
    </source>
</evidence>
<feature type="transmembrane region" description="Helical" evidence="8">
    <location>
        <begin position="343"/>
        <end position="371"/>
    </location>
</feature>
<evidence type="ECO:0000256" key="1">
    <source>
        <dbReference type="ARBA" id="ARBA00004651"/>
    </source>
</evidence>
<comment type="caution">
    <text evidence="10">The sequence shown here is derived from an EMBL/GenBank/DDBJ whole genome shotgun (WGS) entry which is preliminary data.</text>
</comment>
<dbReference type="SUPFAM" id="SSF103473">
    <property type="entry name" value="MFS general substrate transporter"/>
    <property type="match status" value="1"/>
</dbReference>
<dbReference type="InterPro" id="IPR050814">
    <property type="entry name" value="Myo-inositol_Transporter"/>
</dbReference>
<feature type="transmembrane region" description="Helical" evidence="8">
    <location>
        <begin position="82"/>
        <end position="101"/>
    </location>
</feature>
<evidence type="ECO:0000256" key="4">
    <source>
        <dbReference type="ARBA" id="ARBA00022692"/>
    </source>
</evidence>
<comment type="subcellular location">
    <subcellularLocation>
        <location evidence="1">Cell membrane</location>
        <topology evidence="1">Multi-pass membrane protein</topology>
    </subcellularLocation>
</comment>
<dbReference type="PANTHER" id="PTHR48020">
    <property type="entry name" value="PROTON MYO-INOSITOL COTRANSPORTER"/>
    <property type="match status" value="1"/>
</dbReference>
<dbReference type="InterPro" id="IPR003663">
    <property type="entry name" value="Sugar/inositol_transpt"/>
</dbReference>
<dbReference type="Proteomes" id="UP000466104">
    <property type="component" value="Unassembled WGS sequence"/>
</dbReference>
<gene>
    <name evidence="10" type="ORF">FYJ43_03860</name>
</gene>
<keyword evidence="6 8" id="KW-0472">Membrane</keyword>
<evidence type="ECO:0000313" key="11">
    <source>
        <dbReference type="Proteomes" id="UP000466104"/>
    </source>
</evidence>
<dbReference type="InterPro" id="IPR020846">
    <property type="entry name" value="MFS_dom"/>
</dbReference>
<dbReference type="InterPro" id="IPR036259">
    <property type="entry name" value="MFS_trans_sf"/>
</dbReference>
<dbReference type="EMBL" id="VUMG01000001">
    <property type="protein sequence ID" value="MSS45198.1"/>
    <property type="molecule type" value="Genomic_DNA"/>
</dbReference>
<keyword evidence="4 8" id="KW-0812">Transmembrane</keyword>
<dbReference type="PANTHER" id="PTHR48020:SF12">
    <property type="entry name" value="PROTON MYO-INOSITOL COTRANSPORTER"/>
    <property type="match status" value="1"/>
</dbReference>
<dbReference type="FunFam" id="1.20.1250.20:FF:000134">
    <property type="entry name" value="MFS sugar transporter protein"/>
    <property type="match status" value="1"/>
</dbReference>
<protein>
    <submittedName>
        <fullName evidence="10">Sugar porter family MFS transporter</fullName>
    </submittedName>
</protein>
<feature type="domain" description="Major facilitator superfamily (MFS) profile" evidence="9">
    <location>
        <begin position="16"/>
        <end position="438"/>
    </location>
</feature>
<evidence type="ECO:0000256" key="3">
    <source>
        <dbReference type="ARBA" id="ARBA00022448"/>
    </source>
</evidence>
<dbReference type="InterPro" id="IPR005828">
    <property type="entry name" value="MFS_sugar_transport-like"/>
</dbReference>
<feature type="transmembrane region" description="Helical" evidence="8">
    <location>
        <begin position="50"/>
        <end position="70"/>
    </location>
</feature>
<proteinExistence type="inferred from homology"/>
<evidence type="ECO:0000256" key="5">
    <source>
        <dbReference type="ARBA" id="ARBA00022989"/>
    </source>
</evidence>
<dbReference type="AlphaFoldDB" id="A0A7K0J5T9"/>
<evidence type="ECO:0000256" key="8">
    <source>
        <dbReference type="SAM" id="Phobius"/>
    </source>
</evidence>
<dbReference type="InterPro" id="IPR005829">
    <property type="entry name" value="Sugar_transporter_CS"/>
</dbReference>
<evidence type="ECO:0000256" key="6">
    <source>
        <dbReference type="ARBA" id="ARBA00023136"/>
    </source>
</evidence>
<feature type="transmembrane region" description="Helical" evidence="8">
    <location>
        <begin position="107"/>
        <end position="128"/>
    </location>
</feature>
<evidence type="ECO:0000256" key="7">
    <source>
        <dbReference type="RuleBase" id="RU003346"/>
    </source>
</evidence>
<dbReference type="Pfam" id="PF00083">
    <property type="entry name" value="Sugar_tr"/>
    <property type="match status" value="1"/>
</dbReference>
<dbReference type="GO" id="GO:0022857">
    <property type="term" value="F:transmembrane transporter activity"/>
    <property type="evidence" value="ECO:0007669"/>
    <property type="project" value="InterPro"/>
</dbReference>
<keyword evidence="3 7" id="KW-0813">Transport</keyword>
<dbReference type="NCBIfam" id="TIGR00879">
    <property type="entry name" value="SP"/>
    <property type="match status" value="1"/>
</dbReference>
<dbReference type="PROSITE" id="PS50850">
    <property type="entry name" value="MFS"/>
    <property type="match status" value="1"/>
</dbReference>
<organism evidence="10 11">
    <name type="scientific">Cutibacterium porci</name>
    <dbReference type="NCBI Taxonomy" id="2605781"/>
    <lineage>
        <taxon>Bacteria</taxon>
        <taxon>Bacillati</taxon>
        <taxon>Actinomycetota</taxon>
        <taxon>Actinomycetes</taxon>
        <taxon>Propionibacteriales</taxon>
        <taxon>Propionibacteriaceae</taxon>
        <taxon>Cutibacterium</taxon>
    </lineage>
</organism>
<reference evidence="10 11" key="1">
    <citation type="submission" date="2019-08" db="EMBL/GenBank/DDBJ databases">
        <title>In-depth cultivation of the pig gut microbiome towards novel bacterial diversity and tailored functional studies.</title>
        <authorList>
            <person name="Wylensek D."/>
            <person name="Hitch T.C.A."/>
            <person name="Clavel T."/>
        </authorList>
    </citation>
    <scope>NUCLEOTIDE SEQUENCE [LARGE SCALE GENOMIC DNA]</scope>
    <source>
        <strain evidence="10 11">WCA-380-WT-3A</strain>
    </source>
</reference>
<feature type="transmembrane region" description="Helical" evidence="8">
    <location>
        <begin position="12"/>
        <end position="30"/>
    </location>
</feature>
<feature type="transmembrane region" description="Helical" evidence="8">
    <location>
        <begin position="316"/>
        <end position="337"/>
    </location>
</feature>
<dbReference type="PRINTS" id="PR00171">
    <property type="entry name" value="SUGRTRNSPORT"/>
</dbReference>
<evidence type="ECO:0000313" key="10">
    <source>
        <dbReference type="EMBL" id="MSS45198.1"/>
    </source>
</evidence>
<dbReference type="RefSeq" id="WP_154561963.1">
    <property type="nucleotide sequence ID" value="NZ_VUMG01000001.1"/>
</dbReference>
<dbReference type="GO" id="GO:0005886">
    <property type="term" value="C:plasma membrane"/>
    <property type="evidence" value="ECO:0007669"/>
    <property type="project" value="UniProtKB-SubCell"/>
</dbReference>
<dbReference type="PROSITE" id="PS00217">
    <property type="entry name" value="SUGAR_TRANSPORT_2"/>
    <property type="match status" value="1"/>
</dbReference>
<feature type="transmembrane region" description="Helical" evidence="8">
    <location>
        <begin position="250"/>
        <end position="273"/>
    </location>
</feature>
<dbReference type="PROSITE" id="PS00216">
    <property type="entry name" value="SUGAR_TRANSPORT_1"/>
    <property type="match status" value="1"/>
</dbReference>
<feature type="transmembrane region" description="Helical" evidence="8">
    <location>
        <begin position="140"/>
        <end position="157"/>
    </location>
</feature>
<accession>A0A7K0J5T9</accession>